<dbReference type="PANTHER" id="PTHR10598">
    <property type="entry name" value="SET1/ASH2 HISTONE METHYLTRANSFERASE COMPLEX SUBUNIT ASH2"/>
    <property type="match status" value="1"/>
</dbReference>
<dbReference type="InterPro" id="IPR037353">
    <property type="entry name" value="ASH2"/>
</dbReference>
<dbReference type="InterPro" id="IPR013320">
    <property type="entry name" value="ConA-like_dom_sf"/>
</dbReference>
<dbReference type="InterPro" id="IPR001870">
    <property type="entry name" value="B30.2/SPRY"/>
</dbReference>
<dbReference type="Proteomes" id="UP000092555">
    <property type="component" value="Unassembled WGS sequence"/>
</dbReference>
<evidence type="ECO:0000256" key="3">
    <source>
        <dbReference type="ARBA" id="ARBA00038149"/>
    </source>
</evidence>
<keyword evidence="2" id="KW-0539">Nucleus</keyword>
<dbReference type="SMART" id="SM00449">
    <property type="entry name" value="SPRY"/>
    <property type="match status" value="1"/>
</dbReference>
<evidence type="ECO:0000313" key="7">
    <source>
        <dbReference type="Proteomes" id="UP000092555"/>
    </source>
</evidence>
<gene>
    <name evidence="6" type="ORF">METBIDRAFT_46522</name>
</gene>
<feature type="region of interest" description="Disordered" evidence="4">
    <location>
        <begin position="1"/>
        <end position="27"/>
    </location>
</feature>
<dbReference type="Gene3D" id="2.60.120.920">
    <property type="match status" value="1"/>
</dbReference>
<reference evidence="6 7" key="1">
    <citation type="submission" date="2016-05" db="EMBL/GenBank/DDBJ databases">
        <title>Comparative genomics of biotechnologically important yeasts.</title>
        <authorList>
            <consortium name="DOE Joint Genome Institute"/>
            <person name="Riley R."/>
            <person name="Haridas S."/>
            <person name="Wolfe K.H."/>
            <person name="Lopes M.R."/>
            <person name="Hittinger C.T."/>
            <person name="Goker M."/>
            <person name="Salamov A."/>
            <person name="Wisecaver J."/>
            <person name="Long T.M."/>
            <person name="Aerts A.L."/>
            <person name="Barry K."/>
            <person name="Choi C."/>
            <person name="Clum A."/>
            <person name="Coughlan A.Y."/>
            <person name="Deshpande S."/>
            <person name="Douglass A.P."/>
            <person name="Hanson S.J."/>
            <person name="Klenk H.-P."/>
            <person name="LaButti K."/>
            <person name="Lapidus A."/>
            <person name="Lindquist E."/>
            <person name="Lipzen A."/>
            <person name="Meier-kolthoff J.P."/>
            <person name="Ohm R.A."/>
            <person name="Otillar R.P."/>
            <person name="Pangilinan J."/>
            <person name="Peng Y."/>
            <person name="Rokas A."/>
            <person name="Rosa C.A."/>
            <person name="Scheuner C."/>
            <person name="Sibirny A.A."/>
            <person name="Slot J.C."/>
            <person name="Stielow J.B."/>
            <person name="Sun H."/>
            <person name="Kurtzman C.P."/>
            <person name="Blackwell M."/>
            <person name="Grigoriev I.V."/>
            <person name="Jeffries T.W."/>
        </authorList>
    </citation>
    <scope>NUCLEOTIDE SEQUENCE [LARGE SCALE GENOMIC DNA]</scope>
    <source>
        <strain evidence="6 7">NRRL YB-4993</strain>
    </source>
</reference>
<sequence>MLSPKHALNHEENQLIPQTSKPEPDQRPILKTNKSELSELAIKKKQANVVVQPRLKPSVFAYDSIITEPVITSQHSVKDEAFFQFDDLPLNRRGYKYRVCKPNRALKATRYLTTELPPYKVRASYFDKSQGVGLTADMTSITTQNGWLSARCNVSMREGKYYFEYNIVNSNNGDDKAHVRVGIGRKELALDAPVGFDGYGYGLRDLNGQKITLSRPQEFMSEGFHTGDTIGFLVELPPLTRQRDGNSEFAKKFREKYPKSKKPTRAALNEEKEEKALNAFSNILRDQVAIKYKNGLFYEQFEYTRTKQMDHLLNPVTVFGETAVLEKKPDAQPPVPTIPDSRIVVYKNGQCVGEMFNELYSFLPLDTADDAASTEANTKQQQNPSYRNTDDGSLGYYPMMSVFQNGVVKINGGPDFKYAVPEGAQPLCKRYDEAVVEDWLWDLVDEVEAEYLDSFD</sequence>
<dbReference type="CDD" id="cd12872">
    <property type="entry name" value="SPRY_Ash2"/>
    <property type="match status" value="1"/>
</dbReference>
<dbReference type="OrthoDB" id="10266026at2759"/>
<feature type="domain" description="B30.2/SPRY" evidence="5">
    <location>
        <begin position="101"/>
        <end position="284"/>
    </location>
</feature>
<keyword evidence="7" id="KW-1185">Reference proteome</keyword>
<comment type="caution">
    <text evidence="6">The sequence shown here is derived from an EMBL/GenBank/DDBJ whole genome shotgun (WGS) entry which is preliminary data.</text>
</comment>
<dbReference type="PANTHER" id="PTHR10598:SF0">
    <property type="entry name" value="SET1_ASH2 HISTONE METHYLTRANSFERASE COMPLEX SUBUNIT ASH2"/>
    <property type="match status" value="1"/>
</dbReference>
<dbReference type="GO" id="GO:0000976">
    <property type="term" value="F:transcription cis-regulatory region binding"/>
    <property type="evidence" value="ECO:0007669"/>
    <property type="project" value="TreeGrafter"/>
</dbReference>
<dbReference type="GO" id="GO:0048188">
    <property type="term" value="C:Set1C/COMPASS complex"/>
    <property type="evidence" value="ECO:0007669"/>
    <property type="project" value="InterPro"/>
</dbReference>
<dbReference type="InterPro" id="IPR043136">
    <property type="entry name" value="B30.2/SPRY_sf"/>
</dbReference>
<dbReference type="GeneID" id="30031027"/>
<evidence type="ECO:0000256" key="1">
    <source>
        <dbReference type="ARBA" id="ARBA00004123"/>
    </source>
</evidence>
<dbReference type="RefSeq" id="XP_018709879.1">
    <property type="nucleotide sequence ID" value="XM_018858051.1"/>
</dbReference>
<evidence type="ECO:0000259" key="5">
    <source>
        <dbReference type="PROSITE" id="PS50188"/>
    </source>
</evidence>
<dbReference type="STRING" id="869754.A0A1A0H614"/>
<proteinExistence type="inferred from homology"/>
<dbReference type="InterPro" id="IPR003877">
    <property type="entry name" value="SPRY_dom"/>
</dbReference>
<organism evidence="6 7">
    <name type="scientific">Metschnikowia bicuspidata var. bicuspidata NRRL YB-4993</name>
    <dbReference type="NCBI Taxonomy" id="869754"/>
    <lineage>
        <taxon>Eukaryota</taxon>
        <taxon>Fungi</taxon>
        <taxon>Dikarya</taxon>
        <taxon>Ascomycota</taxon>
        <taxon>Saccharomycotina</taxon>
        <taxon>Pichiomycetes</taxon>
        <taxon>Metschnikowiaceae</taxon>
        <taxon>Metschnikowia</taxon>
    </lineage>
</organism>
<accession>A0A1A0H614</accession>
<dbReference type="PROSITE" id="PS50188">
    <property type="entry name" value="B302_SPRY"/>
    <property type="match status" value="1"/>
</dbReference>
<dbReference type="EMBL" id="LXTC01000007">
    <property type="protein sequence ID" value="OBA19347.1"/>
    <property type="molecule type" value="Genomic_DNA"/>
</dbReference>
<comment type="subcellular location">
    <subcellularLocation>
        <location evidence="1">Nucleus</location>
    </subcellularLocation>
</comment>
<dbReference type="AlphaFoldDB" id="A0A1A0H614"/>
<comment type="similarity">
    <text evidence="3">Belongs to the cclA family.</text>
</comment>
<evidence type="ECO:0000256" key="4">
    <source>
        <dbReference type="SAM" id="MobiDB-lite"/>
    </source>
</evidence>
<dbReference type="SUPFAM" id="SSF49899">
    <property type="entry name" value="Concanavalin A-like lectins/glucanases"/>
    <property type="match status" value="1"/>
</dbReference>
<evidence type="ECO:0000313" key="6">
    <source>
        <dbReference type="EMBL" id="OBA19347.1"/>
    </source>
</evidence>
<name>A0A1A0H614_9ASCO</name>
<protein>
    <recommendedName>
        <fullName evidence="5">B30.2/SPRY domain-containing protein</fullName>
    </recommendedName>
</protein>
<evidence type="ECO:0000256" key="2">
    <source>
        <dbReference type="ARBA" id="ARBA00023242"/>
    </source>
</evidence>